<dbReference type="SUPFAM" id="SSF53649">
    <property type="entry name" value="Alkaline phosphatase-like"/>
    <property type="match status" value="1"/>
</dbReference>
<dbReference type="InterPro" id="IPR012160">
    <property type="entry name" value="LtaS-like"/>
</dbReference>
<feature type="transmembrane region" description="Helical" evidence="11">
    <location>
        <begin position="124"/>
        <end position="142"/>
    </location>
</feature>
<dbReference type="PANTHER" id="PTHR47371">
    <property type="entry name" value="LIPOTEICHOIC ACID SYNTHASE"/>
    <property type="match status" value="1"/>
</dbReference>
<dbReference type="AlphaFoldDB" id="A0A1E8BAG2"/>
<keyword evidence="9" id="KW-0479">Metal-binding</keyword>
<feature type="domain" description="Sulfatase N-terminal" evidence="12">
    <location>
        <begin position="252"/>
        <end position="541"/>
    </location>
</feature>
<name>A0A1E8BAG2_BACMY</name>
<reference evidence="13 14" key="1">
    <citation type="submission" date="2016-05" db="EMBL/GenBank/DDBJ databases">
        <title>Bacillus thuringiensis and Bacillus weihenstephanensis as novel biocontrol agents of wilt causing Verticillium species.</title>
        <authorList>
            <person name="Hollensteiner J."/>
            <person name="Wemheuer F."/>
            <person name="Harting R."/>
            <person name="Kolarzyk A."/>
            <person name="Diaz-Valerio S."/>
            <person name="Poehlein A."/>
            <person name="Brzuszkiewicz E."/>
            <person name="Nesemann K."/>
            <person name="Braus-Stromeyer S."/>
            <person name="Braus G."/>
            <person name="Daniel R."/>
            <person name="Liesegang H."/>
        </authorList>
    </citation>
    <scope>NUCLEOTIDE SEQUENCE [LARGE SCALE GENOMIC DNA]</scope>
    <source>
        <strain evidence="13 14">GOE8</strain>
    </source>
</reference>
<evidence type="ECO:0000256" key="7">
    <source>
        <dbReference type="PIRNR" id="PIRNR005091"/>
    </source>
</evidence>
<evidence type="ECO:0000259" key="12">
    <source>
        <dbReference type="Pfam" id="PF00884"/>
    </source>
</evidence>
<dbReference type="PANTHER" id="PTHR47371:SF1">
    <property type="entry name" value="LIPOTEICHOIC ACID SYNTHASE-LIKE YQGS"/>
    <property type="match status" value="1"/>
</dbReference>
<evidence type="ECO:0000256" key="5">
    <source>
        <dbReference type="ARBA" id="ARBA00022989"/>
    </source>
</evidence>
<dbReference type="GO" id="GO:0005886">
    <property type="term" value="C:plasma membrane"/>
    <property type="evidence" value="ECO:0007669"/>
    <property type="project" value="UniProtKB-SubCell"/>
</dbReference>
<gene>
    <name evidence="13" type="ORF">BWGOE8_14380</name>
</gene>
<feature type="binding site" evidence="10">
    <location>
        <position position="302"/>
    </location>
    <ligand>
        <name>Mn(2+)</name>
        <dbReference type="ChEBI" id="CHEBI:29035"/>
    </ligand>
</feature>
<sequence>MLLREEYIMLQRLFPKLRFALVAVVLLWIKTYIVYKLAFDIKIDNLFEEFMLFINPLASLLLFFGLALLASKYRNRIIIGISFILSFILFGNAMFYGFYNDFVTFPVLFQTNNMADLGTSIKELFTYKTLLLFADAIILMFISRKFPSFCDRTPLSRSEKRTFFSGVTVLLALQITVSVIYKPQMFSRSFDRQTVVKNLGLYTYHLFDITLQSKSSAERVFASGDGFSEIKNYTDAKDKQVDKNLFGAAKGKNVILISMESTQSFVINKKINGKEITPFLNQFIKDSFYFDNFYHQTGQGKTSDAEFIVENSLYPLDRGSVFFTHATNEYTATPEQLKKYGYSSAVFHSNDKTFWNRDVMYPALGYDRYFNLNDYVGTEQMSVGWGLKDKEFFEQSIPKLKSLPQPFYTKFITLTNHFPFLLSPEDQYVDEFNSESGVLNRYFPTVRYTDEALKLFINQLKEEGLYDNSVIVIYGDHYGISENHNAAMAQFLGKDAITPFDSMQLQRVPLIIHVPGQEGKVISKVSGQIDIKPTLLHLLGIKTNQSVEFGTDLFIKEKDPLMVMRDGSFVTEDYVYTKNMCYKKSSGEEADVALCQPYIEKAKTDLKLSDKLIYGDLLRFDPNNRYKTGTMITKFE</sequence>
<feature type="binding site" evidence="10">
    <location>
        <position position="476"/>
    </location>
    <ligand>
        <name>Mn(2+)</name>
        <dbReference type="ChEBI" id="CHEBI:29035"/>
    </ligand>
</feature>
<dbReference type="CDD" id="cd16015">
    <property type="entry name" value="LTA_synthase"/>
    <property type="match status" value="1"/>
</dbReference>
<feature type="binding site" evidence="9">
    <location>
        <position position="417"/>
    </location>
    <ligand>
        <name>substrate</name>
    </ligand>
</feature>
<dbReference type="GO" id="GO:0046872">
    <property type="term" value="F:metal ion binding"/>
    <property type="evidence" value="ECO:0007669"/>
    <property type="project" value="UniProtKB-KW"/>
</dbReference>
<evidence type="ECO:0000256" key="11">
    <source>
        <dbReference type="SAM" id="Phobius"/>
    </source>
</evidence>
<dbReference type="InterPro" id="IPR000917">
    <property type="entry name" value="Sulfatase_N"/>
</dbReference>
<evidence type="ECO:0000256" key="1">
    <source>
        <dbReference type="ARBA" id="ARBA00004651"/>
    </source>
</evidence>
<feature type="transmembrane region" description="Helical" evidence="11">
    <location>
        <begin position="77"/>
        <end position="99"/>
    </location>
</feature>
<dbReference type="Gene3D" id="3.30.1120.170">
    <property type="match status" value="1"/>
</dbReference>
<evidence type="ECO:0000256" key="8">
    <source>
        <dbReference type="PIRSR" id="PIRSR005091-1"/>
    </source>
</evidence>
<evidence type="ECO:0000256" key="9">
    <source>
        <dbReference type="PIRSR" id="PIRSR005091-2"/>
    </source>
</evidence>
<feature type="binding site" evidence="10">
    <location>
        <position position="477"/>
    </location>
    <ligand>
        <name>Mn(2+)</name>
        <dbReference type="ChEBI" id="CHEBI:29035"/>
    </ligand>
</feature>
<evidence type="ECO:0000256" key="2">
    <source>
        <dbReference type="ARBA" id="ARBA00009983"/>
    </source>
</evidence>
<feature type="transmembrane region" description="Helical" evidence="11">
    <location>
        <begin position="163"/>
        <end position="181"/>
    </location>
</feature>
<evidence type="ECO:0000313" key="14">
    <source>
        <dbReference type="Proteomes" id="UP000175706"/>
    </source>
</evidence>
<dbReference type="Proteomes" id="UP000175706">
    <property type="component" value="Unassembled WGS sequence"/>
</dbReference>
<comment type="subcellular location">
    <subcellularLocation>
        <location evidence="1">Cell membrane</location>
        <topology evidence="1">Multi-pass membrane protein</topology>
    </subcellularLocation>
</comment>
<protein>
    <recommendedName>
        <fullName evidence="12">Sulfatase N-terminal domain-containing protein</fullName>
    </recommendedName>
</protein>
<keyword evidence="5 11" id="KW-1133">Transmembrane helix</keyword>
<keyword evidence="4 11" id="KW-0812">Transmembrane</keyword>
<feature type="transmembrane region" description="Helical" evidence="11">
    <location>
        <begin position="20"/>
        <end position="38"/>
    </location>
</feature>
<dbReference type="Gene3D" id="3.40.720.10">
    <property type="entry name" value="Alkaline Phosphatase, subunit A"/>
    <property type="match status" value="1"/>
</dbReference>
<evidence type="ECO:0000313" key="13">
    <source>
        <dbReference type="EMBL" id="OFD81890.1"/>
    </source>
</evidence>
<comment type="caution">
    <text evidence="13">The sequence shown here is derived from an EMBL/GenBank/DDBJ whole genome shotgun (WGS) entry which is preliminary data.</text>
</comment>
<proteinExistence type="inferred from homology"/>
<comment type="similarity">
    <text evidence="2 7">Belongs to the LTA synthase family.</text>
</comment>
<keyword evidence="6 7" id="KW-0472">Membrane</keyword>
<dbReference type="InterPro" id="IPR050448">
    <property type="entry name" value="OpgB/LTA_synthase_biosynth"/>
</dbReference>
<organism evidence="13 14">
    <name type="scientific">Bacillus mycoides</name>
    <dbReference type="NCBI Taxonomy" id="1405"/>
    <lineage>
        <taxon>Bacteria</taxon>
        <taxon>Bacillati</taxon>
        <taxon>Bacillota</taxon>
        <taxon>Bacilli</taxon>
        <taxon>Bacillales</taxon>
        <taxon>Bacillaceae</taxon>
        <taxon>Bacillus</taxon>
        <taxon>Bacillus cereus group</taxon>
    </lineage>
</organism>
<evidence type="ECO:0000256" key="3">
    <source>
        <dbReference type="ARBA" id="ARBA00022475"/>
    </source>
</evidence>
<dbReference type="InterPro" id="IPR017850">
    <property type="entry name" value="Alkaline_phosphatase_core_sf"/>
</dbReference>
<dbReference type="PATRIC" id="fig|86662.25.peg.1418"/>
<dbReference type="EMBL" id="LXLT01000019">
    <property type="protein sequence ID" value="OFD81890.1"/>
    <property type="molecule type" value="Genomic_DNA"/>
</dbReference>
<accession>A0A1E8BAG2</accession>
<dbReference type="Pfam" id="PF00884">
    <property type="entry name" value="Sulfatase"/>
    <property type="match status" value="1"/>
</dbReference>
<dbReference type="PIRSF" id="PIRSF005091">
    <property type="entry name" value="Mmb_sulf_HI1246"/>
    <property type="match status" value="1"/>
</dbReference>
<feature type="binding site" evidence="10">
    <location>
        <position position="260"/>
    </location>
    <ligand>
        <name>Mn(2+)</name>
        <dbReference type="ChEBI" id="CHEBI:29035"/>
    </ligand>
</feature>
<keyword evidence="3 7" id="KW-1003">Cell membrane</keyword>
<keyword evidence="9" id="KW-0464">Manganese</keyword>
<evidence type="ECO:0000256" key="6">
    <source>
        <dbReference type="ARBA" id="ARBA00023136"/>
    </source>
</evidence>
<feature type="transmembrane region" description="Helical" evidence="11">
    <location>
        <begin position="50"/>
        <end position="70"/>
    </location>
</feature>
<evidence type="ECO:0000256" key="10">
    <source>
        <dbReference type="PIRSR" id="PIRSR005091-3"/>
    </source>
</evidence>
<evidence type="ECO:0000256" key="4">
    <source>
        <dbReference type="ARBA" id="ARBA00022692"/>
    </source>
</evidence>
<feature type="active site" evidence="8">
    <location>
        <position position="302"/>
    </location>
</feature>